<evidence type="ECO:0000256" key="1">
    <source>
        <dbReference type="SAM" id="MobiDB-lite"/>
    </source>
</evidence>
<sequence length="358" mass="40920">MPPSLKAESTVANISTPADSPSNAVAHDDAAPPPTPPSSPPVSPLRPAETAHGERVQSSSVHHSSAFEKFRETQEAHKMDDWRRSLLVNSIVDTILRLQDRLKRLDTPSTDTSIFTSAECRHRADEMMCLAKDDRSEPELSSDLDIFYSISHLLQLANDLDGIEESIQQQQHATSSSSLRQKVMTGANSRMHLKMAKEAREGMRHAFDEYDRWEMMRRHYVSMKLQMSQGQHSNQNRVLVEQRDERDSLVATQVAELYRVIVTDQGLQYSSDDIRLPKPWSLSKSAFAPPEEERQNMSPDELLLQADKLDYEAKTTLTKERVLKEKIERRRSFLNKQFMEADALAKLMREEAEKKKVY</sequence>
<gene>
    <name evidence="2" type="ORF">B9479_004692</name>
</gene>
<accession>A0A5D3AV79</accession>
<feature type="region of interest" description="Disordered" evidence="1">
    <location>
        <begin position="1"/>
        <end position="69"/>
    </location>
</feature>
<dbReference type="AlphaFoldDB" id="A0A5D3AV79"/>
<feature type="compositionally biased region" description="Polar residues" evidence="1">
    <location>
        <begin position="10"/>
        <end position="23"/>
    </location>
</feature>
<evidence type="ECO:0000313" key="3">
    <source>
        <dbReference type="Proteomes" id="UP000322245"/>
    </source>
</evidence>
<dbReference type="EMBL" id="NIDF01000056">
    <property type="protein sequence ID" value="TYJ54658.1"/>
    <property type="molecule type" value="Genomic_DNA"/>
</dbReference>
<evidence type="ECO:0000313" key="2">
    <source>
        <dbReference type="EMBL" id="TYJ54658.1"/>
    </source>
</evidence>
<organism evidence="2 3">
    <name type="scientific">Cryptococcus floricola</name>
    <dbReference type="NCBI Taxonomy" id="2591691"/>
    <lineage>
        <taxon>Eukaryota</taxon>
        <taxon>Fungi</taxon>
        <taxon>Dikarya</taxon>
        <taxon>Basidiomycota</taxon>
        <taxon>Agaricomycotina</taxon>
        <taxon>Tremellomycetes</taxon>
        <taxon>Tremellales</taxon>
        <taxon>Cryptococcaceae</taxon>
        <taxon>Cryptococcus</taxon>
    </lineage>
</organism>
<name>A0A5D3AV79_9TREE</name>
<keyword evidence="3" id="KW-1185">Reference proteome</keyword>
<dbReference type="Proteomes" id="UP000322245">
    <property type="component" value="Unassembled WGS sequence"/>
</dbReference>
<proteinExistence type="predicted"/>
<comment type="caution">
    <text evidence="2">The sequence shown here is derived from an EMBL/GenBank/DDBJ whole genome shotgun (WGS) entry which is preliminary data.</text>
</comment>
<reference evidence="2 3" key="1">
    <citation type="submission" date="2017-05" db="EMBL/GenBank/DDBJ databases">
        <title>The Genome Sequence of Tsuchiyaea wingfieldii DSM 27421.</title>
        <authorList>
            <person name="Cuomo C."/>
            <person name="Passer A."/>
            <person name="Billmyre B."/>
            <person name="Heitman J."/>
        </authorList>
    </citation>
    <scope>NUCLEOTIDE SEQUENCE [LARGE SCALE GENOMIC DNA]</scope>
    <source>
        <strain evidence="2 3">DSM 27421</strain>
    </source>
</reference>
<protein>
    <submittedName>
        <fullName evidence="2">Uncharacterized protein</fullName>
    </submittedName>
</protein>
<feature type="compositionally biased region" description="Pro residues" evidence="1">
    <location>
        <begin position="31"/>
        <end position="44"/>
    </location>
</feature>